<dbReference type="KEGG" id="bpro:PMF13cell1_00112"/>
<dbReference type="EMBL" id="CP035945">
    <property type="protein sequence ID" value="QBE94619.1"/>
    <property type="molecule type" value="Genomic_DNA"/>
</dbReference>
<evidence type="ECO:0000259" key="1">
    <source>
        <dbReference type="Pfam" id="PF03432"/>
    </source>
</evidence>
<gene>
    <name evidence="2" type="ORF">PMF13cell1_00112</name>
</gene>
<dbReference type="AlphaFoldDB" id="A0A4P6LRZ5"/>
<organism evidence="2 3">
    <name type="scientific">Blautia producta</name>
    <dbReference type="NCBI Taxonomy" id="33035"/>
    <lineage>
        <taxon>Bacteria</taxon>
        <taxon>Bacillati</taxon>
        <taxon>Bacillota</taxon>
        <taxon>Clostridia</taxon>
        <taxon>Lachnospirales</taxon>
        <taxon>Lachnospiraceae</taxon>
        <taxon>Blautia</taxon>
    </lineage>
</organism>
<dbReference type="InterPro" id="IPR005094">
    <property type="entry name" value="Endonuclease_MobA/VirD2"/>
</dbReference>
<protein>
    <recommendedName>
        <fullName evidence="1">MobA/VirD2-like nuclease domain-containing protein</fullName>
    </recommendedName>
</protein>
<dbReference type="Pfam" id="PF03432">
    <property type="entry name" value="Relaxase"/>
    <property type="match status" value="1"/>
</dbReference>
<evidence type="ECO:0000313" key="3">
    <source>
        <dbReference type="Proteomes" id="UP000289794"/>
    </source>
</evidence>
<reference evidence="2 3" key="1">
    <citation type="submission" date="2019-01" db="EMBL/GenBank/DDBJ databases">
        <title>PMF-metabolizing Aryl O-demethylase.</title>
        <authorList>
            <person name="Kim M."/>
        </authorList>
    </citation>
    <scope>NUCLEOTIDE SEQUENCE [LARGE SCALE GENOMIC DNA]</scope>
    <source>
        <strain evidence="2 3">PMF1</strain>
    </source>
</reference>
<accession>A0A4P6LRZ5</accession>
<evidence type="ECO:0000313" key="2">
    <source>
        <dbReference type="EMBL" id="QBE94619.1"/>
    </source>
</evidence>
<dbReference type="Proteomes" id="UP000289794">
    <property type="component" value="Chromosome"/>
</dbReference>
<sequence>MAILKHIASKNADYRAAFNYLVYQHDEYTQKPILDDAGRPMLRSEYYLDGLLCHPLEFARACKKTNAKFHKNEKKGEIKSHHYILSFDPRDKEENGLTGEEAQRMGMEFAAKNFPGHQALICTHTDGHNSSGNIHVHIVINSVRAIDVERQDFMERPCDSRAGNKHHLTNDYLSHLKQQVMTMCQNRQLYQVDLLNPALSNITEQEYWASRRGQEKLDKRNAEIIEAGLKPRTTKFETQKESLRKVISETAASCSSFEEFQKQLLEKHWISIRDKRGRYSYTLPDREKPITGRTLGAAFDREYLLSQFAENRRKGIKKQTVQIPVSPAPAASPKKPTPQRRVVTTTKVRLIVDLENCIKAQQSRAYAQKVKITNLQQMAQTLAFVQEHGYASADEVKQALLDAKAKTSTARTDLKATEARLSEVNRQIRLTGQYLGNKAVYAEYRKTKKSPPFYEAHRAEIALYESARDALREISGGEKLPSMKSLKEEKDRLTASKNAQYEAYQTARAEQRELQTVLTNVQQMLGIEPERTTVQERDKGIT</sequence>
<dbReference type="RefSeq" id="WP_118635384.1">
    <property type="nucleotide sequence ID" value="NZ_CP035945.1"/>
</dbReference>
<proteinExistence type="predicted"/>
<name>A0A4P6LRZ5_9FIRM</name>
<feature type="domain" description="MobA/VirD2-like nuclease" evidence="1">
    <location>
        <begin position="47"/>
        <end position="147"/>
    </location>
</feature>